<dbReference type="PANTHER" id="PTHR31676">
    <property type="entry name" value="T31J12.3 PROTEIN-RELATED"/>
    <property type="match status" value="1"/>
</dbReference>
<dbReference type="STRING" id="218851.A0A2G5DLJ0"/>
<dbReference type="InParanoid" id="A0A2G5DLJ0"/>
<name>A0A2G5DLJ0_AQUCA</name>
<evidence type="ECO:0008006" key="4">
    <source>
        <dbReference type="Google" id="ProtNLM"/>
    </source>
</evidence>
<gene>
    <name evidence="2" type="ORF">AQUCO_01700153v1</name>
</gene>
<dbReference type="Proteomes" id="UP000230069">
    <property type="component" value="Unassembled WGS sequence"/>
</dbReference>
<dbReference type="AlphaFoldDB" id="A0A2G5DLJ0"/>
<feature type="signal peptide" evidence="1">
    <location>
        <begin position="1"/>
        <end position="36"/>
    </location>
</feature>
<dbReference type="PANTHER" id="PTHR31676:SF76">
    <property type="entry name" value="OS05G0362300 PROTEIN"/>
    <property type="match status" value="1"/>
</dbReference>
<evidence type="ECO:0000313" key="2">
    <source>
        <dbReference type="EMBL" id="PIA44353.1"/>
    </source>
</evidence>
<evidence type="ECO:0000313" key="3">
    <source>
        <dbReference type="Proteomes" id="UP000230069"/>
    </source>
</evidence>
<dbReference type="Gene3D" id="2.30.240.10">
    <property type="entry name" value="At5g01610-like"/>
    <property type="match status" value="1"/>
</dbReference>
<dbReference type="OrthoDB" id="1873537at2759"/>
<dbReference type="InterPro" id="IPR007493">
    <property type="entry name" value="DUF538"/>
</dbReference>
<keyword evidence="1" id="KW-0732">Signal</keyword>
<dbReference type="Pfam" id="PF04398">
    <property type="entry name" value="DUF538"/>
    <property type="match status" value="1"/>
</dbReference>
<dbReference type="SUPFAM" id="SSF141562">
    <property type="entry name" value="At5g01610-like"/>
    <property type="match status" value="1"/>
</dbReference>
<proteinExistence type="predicted"/>
<protein>
    <recommendedName>
        <fullName evidence="4">DUF538 domain-containing protein</fullName>
    </recommendedName>
</protein>
<reference evidence="2 3" key="1">
    <citation type="submission" date="2017-09" db="EMBL/GenBank/DDBJ databases">
        <title>WGS assembly of Aquilegia coerulea Goldsmith.</title>
        <authorList>
            <person name="Hodges S."/>
            <person name="Kramer E."/>
            <person name="Nordborg M."/>
            <person name="Tomkins J."/>
            <person name="Borevitz J."/>
            <person name="Derieg N."/>
            <person name="Yan J."/>
            <person name="Mihaltcheva S."/>
            <person name="Hayes R.D."/>
            <person name="Rokhsar D."/>
        </authorList>
    </citation>
    <scope>NUCLEOTIDE SEQUENCE [LARGE SCALE GENOMIC DNA]</scope>
    <source>
        <strain evidence="3">cv. Goldsmith</strain>
    </source>
</reference>
<dbReference type="InterPro" id="IPR036758">
    <property type="entry name" value="At5g01610-like"/>
</dbReference>
<dbReference type="EMBL" id="KZ305034">
    <property type="protein sequence ID" value="PIA44353.1"/>
    <property type="molecule type" value="Genomic_DNA"/>
</dbReference>
<accession>A0A2G5DLJ0</accession>
<organism evidence="2 3">
    <name type="scientific">Aquilegia coerulea</name>
    <name type="common">Rocky mountain columbine</name>
    <dbReference type="NCBI Taxonomy" id="218851"/>
    <lineage>
        <taxon>Eukaryota</taxon>
        <taxon>Viridiplantae</taxon>
        <taxon>Streptophyta</taxon>
        <taxon>Embryophyta</taxon>
        <taxon>Tracheophyta</taxon>
        <taxon>Spermatophyta</taxon>
        <taxon>Magnoliopsida</taxon>
        <taxon>Ranunculales</taxon>
        <taxon>Ranunculaceae</taxon>
        <taxon>Thalictroideae</taxon>
        <taxon>Aquilegia</taxon>
    </lineage>
</organism>
<evidence type="ECO:0000256" key="1">
    <source>
        <dbReference type="SAM" id="SignalP"/>
    </source>
</evidence>
<keyword evidence="3" id="KW-1185">Reference proteome</keyword>
<feature type="chain" id="PRO_5013948982" description="DUF538 domain-containing protein" evidence="1">
    <location>
        <begin position="37"/>
        <end position="179"/>
    </location>
</feature>
<sequence>MKEMNLFSKPTTMSLLSLFSLISFLSLNLLPTPSSANMLTAYDVLKSYDFPAGLLPQGVTGYELDPKTGKFAAYLKGSCSFSIEGYQLRYKSTITGYISKGKLTQLKGVSVKILFIWINIIEVSMTGSDLEFSVGIASADFPIDNFDESPQCGCGFNCNNNNNKEKVRSIRGNPFLLSS</sequence>
<dbReference type="FunCoup" id="A0A2G5DLJ0">
    <property type="interactions" value="1480"/>
</dbReference>